<proteinExistence type="predicted"/>
<reference evidence="2" key="1">
    <citation type="submission" date="2018-10" db="EMBL/GenBank/DDBJ databases">
        <title>Effector identification in a new, highly contiguous assembly of the strawberry crown rot pathogen Phytophthora cactorum.</title>
        <authorList>
            <person name="Armitage A.D."/>
            <person name="Nellist C.F."/>
            <person name="Bates H."/>
            <person name="Vickerstaff R.J."/>
            <person name="Harrison R.J."/>
        </authorList>
    </citation>
    <scope>NUCLEOTIDE SEQUENCE</scope>
    <source>
        <strain evidence="2">4040</strain>
    </source>
</reference>
<feature type="compositionally biased region" description="Basic and acidic residues" evidence="1">
    <location>
        <begin position="186"/>
        <end position="213"/>
    </location>
</feature>
<feature type="compositionally biased region" description="Basic and acidic residues" evidence="1">
    <location>
        <begin position="226"/>
        <end position="249"/>
    </location>
</feature>
<protein>
    <submittedName>
        <fullName evidence="2">Uncharacterized protein</fullName>
    </submittedName>
</protein>
<feature type="compositionally biased region" description="Basic residues" evidence="1">
    <location>
        <begin position="100"/>
        <end position="117"/>
    </location>
</feature>
<feature type="compositionally biased region" description="Basic and acidic residues" evidence="1">
    <location>
        <begin position="71"/>
        <end position="99"/>
    </location>
</feature>
<name>A0A8T1ACA8_9STRA</name>
<feature type="region of interest" description="Disordered" evidence="1">
    <location>
        <begin position="184"/>
        <end position="261"/>
    </location>
</feature>
<organism evidence="2 3">
    <name type="scientific">Phytophthora cactorum</name>
    <dbReference type="NCBI Taxonomy" id="29920"/>
    <lineage>
        <taxon>Eukaryota</taxon>
        <taxon>Sar</taxon>
        <taxon>Stramenopiles</taxon>
        <taxon>Oomycota</taxon>
        <taxon>Peronosporomycetes</taxon>
        <taxon>Peronosporales</taxon>
        <taxon>Peronosporaceae</taxon>
        <taxon>Phytophthora</taxon>
    </lineage>
</organism>
<accession>A0A8T1ACA8</accession>
<feature type="non-terminal residue" evidence="2">
    <location>
        <position position="1"/>
    </location>
</feature>
<dbReference type="Proteomes" id="UP000736787">
    <property type="component" value="Unassembled WGS sequence"/>
</dbReference>
<gene>
    <name evidence="2" type="ORF">PC117_g27453</name>
</gene>
<dbReference type="VEuPathDB" id="FungiDB:PC110_g20728"/>
<dbReference type="AlphaFoldDB" id="A0A8T1ACA8"/>
<evidence type="ECO:0000256" key="1">
    <source>
        <dbReference type="SAM" id="MobiDB-lite"/>
    </source>
</evidence>
<evidence type="ECO:0000313" key="3">
    <source>
        <dbReference type="Proteomes" id="UP000736787"/>
    </source>
</evidence>
<feature type="region of interest" description="Disordered" evidence="1">
    <location>
        <begin position="53"/>
        <end position="145"/>
    </location>
</feature>
<evidence type="ECO:0000313" key="2">
    <source>
        <dbReference type="EMBL" id="KAG2875254.1"/>
    </source>
</evidence>
<feature type="compositionally biased region" description="Basic and acidic residues" evidence="1">
    <location>
        <begin position="53"/>
        <end position="64"/>
    </location>
</feature>
<comment type="caution">
    <text evidence="2">The sequence shown here is derived from an EMBL/GenBank/DDBJ whole genome shotgun (WGS) entry which is preliminary data.</text>
</comment>
<dbReference type="EMBL" id="RCMK01003378">
    <property type="protein sequence ID" value="KAG2875254.1"/>
    <property type="molecule type" value="Genomic_DNA"/>
</dbReference>
<feature type="compositionally biased region" description="Low complexity" evidence="1">
    <location>
        <begin position="134"/>
        <end position="143"/>
    </location>
</feature>
<dbReference type="VEuPathDB" id="FungiDB:PC110_g20729"/>
<sequence>MSLGHGVSAHMPLGAGGLAYIAQGLRSFAAEGDFVLMVTGTVLPPRPVQLRQDDVKRVEPHKDAFSVTSRSSRDVKPKMTSRRGDHDPSPGDSGSSKHDARSRRRCERNSVRSHHSSNSRFLSVSSRHSRMRSSRSFSATSGRGQLQPNALWQHQEWQVRIEEEQCEFRARHNLLPWSANAFGTSETKKRAAKSRELEKASKPQDSVKLEAVRQDAPAPDAAETVSVEHARLESLFTEKRQSREAESDAMRAQWPQDMMES</sequence>